<evidence type="ECO:0000256" key="2">
    <source>
        <dbReference type="SAM" id="SignalP"/>
    </source>
</evidence>
<organism evidence="3 4">
    <name type="scientific">Phrynocephalus forsythii</name>
    <dbReference type="NCBI Taxonomy" id="171643"/>
    <lineage>
        <taxon>Eukaryota</taxon>
        <taxon>Metazoa</taxon>
        <taxon>Chordata</taxon>
        <taxon>Craniata</taxon>
        <taxon>Vertebrata</taxon>
        <taxon>Euteleostomi</taxon>
        <taxon>Lepidosauria</taxon>
        <taxon>Squamata</taxon>
        <taxon>Bifurcata</taxon>
        <taxon>Unidentata</taxon>
        <taxon>Episquamata</taxon>
        <taxon>Toxicofera</taxon>
        <taxon>Iguania</taxon>
        <taxon>Acrodonta</taxon>
        <taxon>Agamidae</taxon>
        <taxon>Agaminae</taxon>
        <taxon>Phrynocephalus</taxon>
    </lineage>
</organism>
<protein>
    <submittedName>
        <fullName evidence="3">Uncharacterized protein</fullName>
    </submittedName>
</protein>
<proteinExistence type="predicted"/>
<feature type="compositionally biased region" description="Polar residues" evidence="1">
    <location>
        <begin position="219"/>
        <end position="230"/>
    </location>
</feature>
<feature type="compositionally biased region" description="Polar residues" evidence="1">
    <location>
        <begin position="549"/>
        <end position="558"/>
    </location>
</feature>
<dbReference type="EMBL" id="JAPFRF010000020">
    <property type="protein sequence ID" value="KAJ7306541.1"/>
    <property type="molecule type" value="Genomic_DNA"/>
</dbReference>
<dbReference type="AlphaFoldDB" id="A0A9Q0XAY1"/>
<gene>
    <name evidence="3" type="ORF">JRQ81_009903</name>
</gene>
<sequence>MLWILFVLLFLLGTLGVFLRKERVPRVRNQGRNDRSRQGIPAILHAVFSFFLRGLPSICFKAQRLRRQCPRMRLKPHLRVTSSASVEASLNVLRHLALSAKEASKSSPQNPLALKNRKTRFWAGKEQERPGRPLTKKDLEKPWTPVPSQPPKKATWVPPNPSKHTTSRLPASPDPVRPGKRLRATNSSSELPHLNRSDRLFRLGHRRPCMEGDLLRSGAVTNTGGHNSTSIRERQHHYSPEFHPAGSARIARSPKSAPPNPLALGSIKDCFLAGKEQERPGWPLTKKDLEMLCMPDPSQAPRKATWVPPKPAKHTTSHEKPKIKERQHHYSSVLHPVGPTRIARSPKPAPPNPLALGSQKGCFLAGKEQERPGWPLTKKDLEKPWKLLLSQAPRKAIWVPPTCPRDTTSYLKVSPERVRPVDRPGATACPSELSHLTPWDHFLRLWLCAEEGWLKPGDHPTNRRPLIFPQSERPRYTYPTPRLPNHGPRVHRNVPQHNDHGPGSRGSPEPGDGPQHHGHEINTRSEEPDIPKNRLSEQSEEPQLDNYEGDTTTAQPPISESEVSDPCEGPELGDSEGHTTTMQPSISVNGHSDPCEGQ</sequence>
<feature type="region of interest" description="Disordered" evidence="1">
    <location>
        <begin position="100"/>
        <end position="195"/>
    </location>
</feature>
<name>A0A9Q0XAY1_9SAUR</name>
<reference evidence="3" key="1">
    <citation type="journal article" date="2023" name="DNA Res.">
        <title>Chromosome-level genome assembly of Phrynocephalus forsythii using third-generation DNA sequencing and Hi-C analysis.</title>
        <authorList>
            <person name="Qi Y."/>
            <person name="Zhao W."/>
            <person name="Zhao Y."/>
            <person name="Niu C."/>
            <person name="Cao S."/>
            <person name="Zhang Y."/>
        </authorList>
    </citation>
    <scope>NUCLEOTIDE SEQUENCE</scope>
    <source>
        <tissue evidence="3">Muscle</tissue>
    </source>
</reference>
<feature type="region of interest" description="Disordered" evidence="1">
    <location>
        <begin position="458"/>
        <end position="598"/>
    </location>
</feature>
<feature type="region of interest" description="Disordered" evidence="1">
    <location>
        <begin position="299"/>
        <end position="328"/>
    </location>
</feature>
<keyword evidence="2" id="KW-0732">Signal</keyword>
<evidence type="ECO:0000256" key="1">
    <source>
        <dbReference type="SAM" id="MobiDB-lite"/>
    </source>
</evidence>
<feature type="chain" id="PRO_5040334605" evidence="2">
    <location>
        <begin position="17"/>
        <end position="598"/>
    </location>
</feature>
<accession>A0A9Q0XAY1</accession>
<feature type="signal peptide" evidence="2">
    <location>
        <begin position="1"/>
        <end position="16"/>
    </location>
</feature>
<evidence type="ECO:0000313" key="3">
    <source>
        <dbReference type="EMBL" id="KAJ7306541.1"/>
    </source>
</evidence>
<dbReference type="Proteomes" id="UP001142489">
    <property type="component" value="Unassembled WGS sequence"/>
</dbReference>
<feature type="compositionally biased region" description="Polar residues" evidence="1">
    <location>
        <begin position="578"/>
        <end position="590"/>
    </location>
</feature>
<keyword evidence="4" id="KW-1185">Reference proteome</keyword>
<feature type="compositionally biased region" description="Basic and acidic residues" evidence="1">
    <location>
        <begin position="123"/>
        <end position="141"/>
    </location>
</feature>
<evidence type="ECO:0000313" key="4">
    <source>
        <dbReference type="Proteomes" id="UP001142489"/>
    </source>
</evidence>
<comment type="caution">
    <text evidence="3">The sequence shown here is derived from an EMBL/GenBank/DDBJ whole genome shotgun (WGS) entry which is preliminary data.</text>
</comment>
<feature type="region of interest" description="Disordered" evidence="1">
    <location>
        <begin position="216"/>
        <end position="261"/>
    </location>
</feature>
<feature type="compositionally biased region" description="Basic and acidic residues" evidence="1">
    <location>
        <begin position="514"/>
        <end position="537"/>
    </location>
</feature>
<feature type="compositionally biased region" description="Basic and acidic residues" evidence="1">
    <location>
        <begin position="231"/>
        <end position="240"/>
    </location>
</feature>